<evidence type="ECO:0000313" key="4">
    <source>
        <dbReference type="Proteomes" id="UP001500571"/>
    </source>
</evidence>
<feature type="transmembrane region" description="Helical" evidence="2">
    <location>
        <begin position="146"/>
        <end position="173"/>
    </location>
</feature>
<name>A0ABP5CB72_9ACTN</name>
<dbReference type="RefSeq" id="WP_344044358.1">
    <property type="nucleotide sequence ID" value="NZ_BAAAPB010000001.1"/>
</dbReference>
<evidence type="ECO:0000256" key="2">
    <source>
        <dbReference type="SAM" id="Phobius"/>
    </source>
</evidence>
<protein>
    <recommendedName>
        <fullName evidence="5">Patatin-like phospholipase family protein</fullName>
    </recommendedName>
</protein>
<dbReference type="Gene3D" id="3.40.1090.10">
    <property type="entry name" value="Cytosolic phospholipase A2 catalytic domain"/>
    <property type="match status" value="1"/>
</dbReference>
<feature type="transmembrane region" description="Helical" evidence="2">
    <location>
        <begin position="116"/>
        <end position="134"/>
    </location>
</feature>
<feature type="transmembrane region" description="Helical" evidence="2">
    <location>
        <begin position="82"/>
        <end position="104"/>
    </location>
</feature>
<keyword evidence="2" id="KW-0472">Membrane</keyword>
<dbReference type="Proteomes" id="UP001500571">
    <property type="component" value="Unassembled WGS sequence"/>
</dbReference>
<dbReference type="PANTHER" id="PTHR10728:SF40">
    <property type="entry name" value="PATATIN FAMILY PROTEIN"/>
    <property type="match status" value="1"/>
</dbReference>
<evidence type="ECO:0008006" key="5">
    <source>
        <dbReference type="Google" id="ProtNLM"/>
    </source>
</evidence>
<gene>
    <name evidence="3" type="ORF">GCM10009798_17330</name>
</gene>
<keyword evidence="2" id="KW-0812">Transmembrane</keyword>
<dbReference type="SUPFAM" id="SSF52151">
    <property type="entry name" value="FabD/lysophospholipase-like"/>
    <property type="match status" value="1"/>
</dbReference>
<feature type="transmembrane region" description="Helical" evidence="2">
    <location>
        <begin position="494"/>
        <end position="516"/>
    </location>
</feature>
<keyword evidence="2" id="KW-1133">Transmembrane helix</keyword>
<evidence type="ECO:0000256" key="1">
    <source>
        <dbReference type="SAM" id="MobiDB-lite"/>
    </source>
</evidence>
<accession>A0ABP5CB72</accession>
<feature type="transmembrane region" description="Helical" evidence="2">
    <location>
        <begin position="431"/>
        <end position="454"/>
    </location>
</feature>
<feature type="transmembrane region" description="Helical" evidence="2">
    <location>
        <begin position="328"/>
        <end position="351"/>
    </location>
</feature>
<dbReference type="InterPro" id="IPR016035">
    <property type="entry name" value="Acyl_Trfase/lysoPLipase"/>
</dbReference>
<feature type="transmembrane region" description="Helical" evidence="2">
    <location>
        <begin position="394"/>
        <end position="411"/>
    </location>
</feature>
<dbReference type="PANTHER" id="PTHR10728">
    <property type="entry name" value="CYTOSOLIC PHOSPHOLIPASE A2"/>
    <property type="match status" value="1"/>
</dbReference>
<reference evidence="4" key="1">
    <citation type="journal article" date="2019" name="Int. J. Syst. Evol. Microbiol.">
        <title>The Global Catalogue of Microorganisms (GCM) 10K type strain sequencing project: providing services to taxonomists for standard genome sequencing and annotation.</title>
        <authorList>
            <consortium name="The Broad Institute Genomics Platform"/>
            <consortium name="The Broad Institute Genome Sequencing Center for Infectious Disease"/>
            <person name="Wu L."/>
            <person name="Ma J."/>
        </authorList>
    </citation>
    <scope>NUCLEOTIDE SEQUENCE [LARGE SCALE GENOMIC DNA]</scope>
    <source>
        <strain evidence="4">JCM 15309</strain>
    </source>
</reference>
<keyword evidence="4" id="KW-1185">Reference proteome</keyword>
<comment type="caution">
    <text evidence="3">The sequence shown here is derived from an EMBL/GenBank/DDBJ whole genome shotgun (WGS) entry which is preliminary data.</text>
</comment>
<sequence length="1023" mass="111352">MKTIRWTPTGLYRTLRPRSARRAAYVVLALLFLLATMLAMAGKAADPVGGFPQRVRLSVAGSAAVAHEWVGGRYALTDLDRALWLDVPFAITWALMLALAVPLAGRNYRTVSTRRWVGPLVLAALSAGGLNVLADLTMLAQIHGLIAFGWPLAAVASWGGFLILIGLVGYVTFGFLSRLVGETVIEVLHEADDPDEQPTPYSSVEAPLGLAFSGGGIRAASISLGALQALDEGDGRLGWRSADRVTAVSGGSYMTGAWSVSRTAGRFRKDEPLPWTDEEDGGPGPEERHLRANLGYLLSNTPRRTIRDTMTSKADRAKLDQAERTPGVLATVLTGIVFNSFVFLALLWTSAQLAGWVYRWYYELTCADWRDKAALQFADDHGCLIDSARPGWPVLGWVAVGVVAVVAWILLSKELEVRGQAPAAWLMVPKYVGYSGLAIAACLAVMLALVPALMDLLWRPVSTNSVLTHLVALVAWLGSGSAVLRLLRRPLASLAPVIGGVLFGAALAYVGVLWMLDAMIADPDRRHLGVMAAFVIGLLLLHFLGTIEFWSLAAFYRGKVRGAFATYRRRPSTGLEARAYANGGARRPGVVPEPLLSSMDQRGPGGRGTPLTVCASATVTGRGTRTHAGIPALSVTFDPRHVRVFAPLEGDGSWKRYECSTSDIETLTRRDRWPWTGWRPRLTTMFAVGLSGAAVSPAMGRFRIGPISMLLAFFNVRLGLWIPNPRYAGTLAAHDVALPRPGLGYLLKEFIGFHDPSDLYLYVTDGGHWENTGLVELLRTRMLDEIVCVDADSGPGNTAKSISKAIDLAQLECAANISINLDALRSDPLPSPGRDYSRRSVNLGLIRRRVDGRERLSLLWYCKPALTTDMPPQLLAYREVDPTFPRVSTVNQFFHVAQFAAYRELGRYNARMIQRARSVLAERVADHASYESFRMSGASPDETDVVEYDDGVPGSPAERWVLDELISLVEQLGRSRPGAPDHREWIYAEVRRILATDWEAPEEAVTEPSPASVPTAPAPAPAP</sequence>
<feature type="region of interest" description="Disordered" evidence="1">
    <location>
        <begin position="999"/>
        <end position="1023"/>
    </location>
</feature>
<evidence type="ECO:0000313" key="3">
    <source>
        <dbReference type="EMBL" id="GAA1958273.1"/>
    </source>
</evidence>
<proteinExistence type="predicted"/>
<dbReference type="EMBL" id="BAAAPB010000001">
    <property type="protein sequence ID" value="GAA1958273.1"/>
    <property type="molecule type" value="Genomic_DNA"/>
</dbReference>
<feature type="transmembrane region" description="Helical" evidence="2">
    <location>
        <begin position="528"/>
        <end position="552"/>
    </location>
</feature>
<feature type="transmembrane region" description="Helical" evidence="2">
    <location>
        <begin position="466"/>
        <end position="487"/>
    </location>
</feature>
<organism evidence="3 4">
    <name type="scientific">Nocardioides panacihumi</name>
    <dbReference type="NCBI Taxonomy" id="400774"/>
    <lineage>
        <taxon>Bacteria</taxon>
        <taxon>Bacillati</taxon>
        <taxon>Actinomycetota</taxon>
        <taxon>Actinomycetes</taxon>
        <taxon>Propionibacteriales</taxon>
        <taxon>Nocardioidaceae</taxon>
        <taxon>Nocardioides</taxon>
    </lineage>
</organism>